<accession>A0A8H6M1H8</accession>
<evidence type="ECO:0008006" key="4">
    <source>
        <dbReference type="Google" id="ProtNLM"/>
    </source>
</evidence>
<proteinExistence type="predicted"/>
<feature type="region of interest" description="Disordered" evidence="1">
    <location>
        <begin position="507"/>
        <end position="573"/>
    </location>
</feature>
<feature type="compositionally biased region" description="Basic and acidic residues" evidence="1">
    <location>
        <begin position="564"/>
        <end position="573"/>
    </location>
</feature>
<comment type="caution">
    <text evidence="2">The sequence shown here is derived from an EMBL/GenBank/DDBJ whole genome shotgun (WGS) entry which is preliminary data.</text>
</comment>
<evidence type="ECO:0000313" key="2">
    <source>
        <dbReference type="EMBL" id="KAF6749824.1"/>
    </source>
</evidence>
<reference evidence="2 3" key="1">
    <citation type="submission" date="2020-07" db="EMBL/GenBank/DDBJ databases">
        <title>Comparative genomics of pyrophilous fungi reveals a link between fire events and developmental genes.</title>
        <authorList>
            <consortium name="DOE Joint Genome Institute"/>
            <person name="Steindorff A.S."/>
            <person name="Carver A."/>
            <person name="Calhoun S."/>
            <person name="Stillman K."/>
            <person name="Liu H."/>
            <person name="Lipzen A."/>
            <person name="Pangilinan J."/>
            <person name="Labutti K."/>
            <person name="Bruns T.D."/>
            <person name="Grigoriev I.V."/>
        </authorList>
    </citation>
    <scope>NUCLEOTIDE SEQUENCE [LARGE SCALE GENOMIC DNA]</scope>
    <source>
        <strain evidence="2 3">CBS 144469</strain>
    </source>
</reference>
<evidence type="ECO:0000256" key="1">
    <source>
        <dbReference type="SAM" id="MobiDB-lite"/>
    </source>
</evidence>
<sequence length="751" mass="85444">MWPSGNLERDGPEENRDSIKFNHYLWKSNGRHKHRGWEGVDVRKCLGVNRCPQCGKTTRPASYSSKAARYARNADRPCDSPGCRGKNVVPVEILCTAKSFHWVTIDKSGTRIFHWDHEGRHDHDRPPPKALSPTEKAQLDEQVLRNPNATAHQLRTGTLAPGSTPLHEISPVLAGPDAARYQLVQSKRRSGFATVATTTGIIRDTKTLSSLSDKDSGAPFLVASSINSPTHMIFQTPWMRDCLNEAVHEWETEPLGTDGRHGLVTDANESYFNDGHLVTTCAFNSVLLAWVPVLYTWILRQDANHYRPHFQYLFKGIVDCLGQTQFDKKYLLNVMDFSQGQRRAHADEYAETVLGIMRNQGRLYQLDQTAVDAQRTALISEAEAAQLGCVIHFERSVKRLCQTHALVDPSDEPQFRALLQALRSKDPDEMKDFDHNASNLRKDFPEVASWIDWWLQPAIASMIFPARSSVPEDTRNQVPATSNAVEHQHSLLNHAVGKKNDLISGANSLGIDGVHRPRGPQDPKRARPRKEYENDGRAPDTIARIIKADALGGMTSTPSPSGEPTKDIRSDWKEPDLPVNKKLNLMSYRWNGHNSCFWDTANELIFRSFCRWPPQEQVSFIKKLNKESFLSILLTHFTRRLKAMRKIDKTEQANYERELSTGQTTTEDYLLRRWKLITPGQYSDPFEYISEAIRDYDTLPELQGQFTVRELVMRKCANGHTTSDYYPEVPHVEFTHQPYHRSLPPGRDRPQ</sequence>
<feature type="compositionally biased region" description="Basic and acidic residues" evidence="1">
    <location>
        <begin position="513"/>
        <end position="538"/>
    </location>
</feature>
<dbReference type="AlphaFoldDB" id="A0A8H6M1H8"/>
<evidence type="ECO:0000313" key="3">
    <source>
        <dbReference type="Proteomes" id="UP000521943"/>
    </source>
</evidence>
<protein>
    <recommendedName>
        <fullName evidence="4">GCM domain-containing protein</fullName>
    </recommendedName>
</protein>
<name>A0A8H6M1H8_9AGAR</name>
<dbReference type="EMBL" id="JACGCI010000060">
    <property type="protein sequence ID" value="KAF6749824.1"/>
    <property type="molecule type" value="Genomic_DNA"/>
</dbReference>
<organism evidence="2 3">
    <name type="scientific">Ephemerocybe angulata</name>
    <dbReference type="NCBI Taxonomy" id="980116"/>
    <lineage>
        <taxon>Eukaryota</taxon>
        <taxon>Fungi</taxon>
        <taxon>Dikarya</taxon>
        <taxon>Basidiomycota</taxon>
        <taxon>Agaricomycotina</taxon>
        <taxon>Agaricomycetes</taxon>
        <taxon>Agaricomycetidae</taxon>
        <taxon>Agaricales</taxon>
        <taxon>Agaricineae</taxon>
        <taxon>Psathyrellaceae</taxon>
        <taxon>Ephemerocybe</taxon>
    </lineage>
</organism>
<dbReference type="Proteomes" id="UP000521943">
    <property type="component" value="Unassembled WGS sequence"/>
</dbReference>
<keyword evidence="3" id="KW-1185">Reference proteome</keyword>
<gene>
    <name evidence="2" type="ORF">DFP72DRAFT_818408</name>
</gene>
<dbReference type="OrthoDB" id="3056903at2759"/>